<sequence>MSECDASEGLFPPDSVIRTVTADGAAVLLPAGRAILLQLAHPAVARGVADHSDFSSRPVERLRSSLAYIYGTVLGTRSEAERIGHAVRGIHRRINGPGYNALDPELQVWVAATILDSQLDAYQRVWGPLSPQQLDEAHRDYAVLATMLGCPEHRWPQTPAAFREYWRHMIATLTVTEEARQLATQVLHPAQISLRPVTAAQRLLTAGLLPPRMREQFGLTWTPRHERAFTTILAGLARTYPHLGTPIRHLPSRIVLRTMRQRMRPASASR</sequence>
<dbReference type="Proteomes" id="UP001250214">
    <property type="component" value="Unassembled WGS sequence"/>
</dbReference>
<protein>
    <submittedName>
        <fullName evidence="2">Oxygenase MpaB family protein</fullName>
        <ecNumber evidence="2">1.-.-.-</ecNumber>
    </submittedName>
</protein>
<dbReference type="GO" id="GO:0016491">
    <property type="term" value="F:oxidoreductase activity"/>
    <property type="evidence" value="ECO:0007669"/>
    <property type="project" value="UniProtKB-KW"/>
</dbReference>
<accession>A0ABU2H7A9</accession>
<keyword evidence="2" id="KW-0560">Oxidoreductase</keyword>
<keyword evidence="3" id="KW-1185">Reference proteome</keyword>
<dbReference type="EMBL" id="JAVLVT010000005">
    <property type="protein sequence ID" value="MDS1271196.1"/>
    <property type="molecule type" value="Genomic_DNA"/>
</dbReference>
<dbReference type="Pfam" id="PF09995">
    <property type="entry name" value="MPAB_Lcp_cat"/>
    <property type="match status" value="1"/>
</dbReference>
<comment type="caution">
    <text evidence="2">The sequence shown here is derived from an EMBL/GenBank/DDBJ whole genome shotgun (WGS) entry which is preliminary data.</text>
</comment>
<dbReference type="PANTHER" id="PTHR36151">
    <property type="entry name" value="BLR2777 PROTEIN"/>
    <property type="match status" value="1"/>
</dbReference>
<evidence type="ECO:0000313" key="3">
    <source>
        <dbReference type="Proteomes" id="UP001250214"/>
    </source>
</evidence>
<proteinExistence type="predicted"/>
<gene>
    <name evidence="2" type="ORF">RIF23_12910</name>
</gene>
<dbReference type="EC" id="1.-.-.-" evidence="2"/>
<evidence type="ECO:0000313" key="2">
    <source>
        <dbReference type="EMBL" id="MDS1271196.1"/>
    </source>
</evidence>
<evidence type="ECO:0000259" key="1">
    <source>
        <dbReference type="Pfam" id="PF09995"/>
    </source>
</evidence>
<dbReference type="PANTHER" id="PTHR36151:SF3">
    <property type="entry name" value="ER-BOUND OXYGENASE MPAB_MPAB'_RUBBER OXYGENASE CATALYTIC DOMAIN-CONTAINING PROTEIN"/>
    <property type="match status" value="1"/>
</dbReference>
<organism evidence="2 3">
    <name type="scientific">Lipingzhangella rawalii</name>
    <dbReference type="NCBI Taxonomy" id="2055835"/>
    <lineage>
        <taxon>Bacteria</taxon>
        <taxon>Bacillati</taxon>
        <taxon>Actinomycetota</taxon>
        <taxon>Actinomycetes</taxon>
        <taxon>Streptosporangiales</taxon>
        <taxon>Nocardiopsidaceae</taxon>
        <taxon>Lipingzhangella</taxon>
    </lineage>
</organism>
<reference evidence="3" key="1">
    <citation type="submission" date="2023-07" db="EMBL/GenBank/DDBJ databases">
        <title>Novel species in the genus Lipingzhangella isolated from Sambhar Salt Lake.</title>
        <authorList>
            <person name="Jiya N."/>
            <person name="Kajale S."/>
            <person name="Sharma A."/>
        </authorList>
    </citation>
    <scope>NUCLEOTIDE SEQUENCE [LARGE SCALE GENOMIC DNA]</scope>
    <source>
        <strain evidence="3">LS1_29</strain>
    </source>
</reference>
<feature type="domain" description="ER-bound oxygenase mpaB/mpaB'/Rubber oxygenase catalytic" evidence="1">
    <location>
        <begin position="20"/>
        <end position="237"/>
    </location>
</feature>
<name>A0ABU2H7A9_9ACTN</name>
<dbReference type="RefSeq" id="WP_310912733.1">
    <property type="nucleotide sequence ID" value="NZ_JAVLVT010000005.1"/>
</dbReference>
<dbReference type="InterPro" id="IPR018713">
    <property type="entry name" value="MPAB/Lcp_cat_dom"/>
</dbReference>